<evidence type="ECO:0000313" key="5">
    <source>
        <dbReference type="EMBL" id="TDE54674.1"/>
    </source>
</evidence>
<reference evidence="5 6" key="1">
    <citation type="submission" date="2019-03" db="EMBL/GenBank/DDBJ databases">
        <title>Draft genome sequences of novel Actinobacteria.</title>
        <authorList>
            <person name="Sahin N."/>
            <person name="Ay H."/>
            <person name="Saygin H."/>
        </authorList>
    </citation>
    <scope>NUCLEOTIDE SEQUENCE [LARGE SCALE GENOMIC DNA]</scope>
    <source>
        <strain evidence="5 6">6K102</strain>
    </source>
</reference>
<dbReference type="InterPro" id="IPR036388">
    <property type="entry name" value="WH-like_DNA-bd_sf"/>
</dbReference>
<dbReference type="SMART" id="SM00418">
    <property type="entry name" value="HTH_ARSR"/>
    <property type="match status" value="1"/>
</dbReference>
<evidence type="ECO:0000313" key="6">
    <source>
        <dbReference type="Proteomes" id="UP000295136"/>
    </source>
</evidence>
<name>A0A4R5FNV8_9ACTN</name>
<gene>
    <name evidence="5" type="ORF">E1295_14190</name>
</gene>
<dbReference type="InterPro" id="IPR011991">
    <property type="entry name" value="ArsR-like_HTH"/>
</dbReference>
<keyword evidence="1" id="KW-0805">Transcription regulation</keyword>
<evidence type="ECO:0000259" key="4">
    <source>
        <dbReference type="PROSITE" id="PS51118"/>
    </source>
</evidence>
<dbReference type="InterPro" id="IPR001845">
    <property type="entry name" value="HTH_ArsR_DNA-bd_dom"/>
</dbReference>
<evidence type="ECO:0000256" key="1">
    <source>
        <dbReference type="ARBA" id="ARBA00023015"/>
    </source>
</evidence>
<feature type="domain" description="HTH hxlR-type" evidence="4">
    <location>
        <begin position="20"/>
        <end position="123"/>
    </location>
</feature>
<dbReference type="PROSITE" id="PS51118">
    <property type="entry name" value="HTH_HXLR"/>
    <property type="match status" value="1"/>
</dbReference>
<dbReference type="EMBL" id="SMLD01000030">
    <property type="protein sequence ID" value="TDE54674.1"/>
    <property type="molecule type" value="Genomic_DNA"/>
</dbReference>
<keyword evidence="3" id="KW-0804">Transcription</keyword>
<evidence type="ECO:0000256" key="3">
    <source>
        <dbReference type="ARBA" id="ARBA00023163"/>
    </source>
</evidence>
<dbReference type="RefSeq" id="WP_132630737.1">
    <property type="nucleotide sequence ID" value="NZ_SMLD01000030.1"/>
</dbReference>
<dbReference type="GO" id="GO:0003700">
    <property type="term" value="F:DNA-binding transcription factor activity"/>
    <property type="evidence" value="ECO:0007669"/>
    <property type="project" value="InterPro"/>
</dbReference>
<dbReference type="InterPro" id="IPR002577">
    <property type="entry name" value="HTH_HxlR"/>
</dbReference>
<dbReference type="GO" id="GO:0003677">
    <property type="term" value="F:DNA binding"/>
    <property type="evidence" value="ECO:0007669"/>
    <property type="project" value="UniProtKB-KW"/>
</dbReference>
<keyword evidence="6" id="KW-1185">Reference proteome</keyword>
<dbReference type="PANTHER" id="PTHR33204">
    <property type="entry name" value="TRANSCRIPTIONAL REGULATOR, MARR FAMILY"/>
    <property type="match status" value="1"/>
</dbReference>
<evidence type="ECO:0000256" key="2">
    <source>
        <dbReference type="ARBA" id="ARBA00023125"/>
    </source>
</evidence>
<comment type="caution">
    <text evidence="5">The sequence shown here is derived from an EMBL/GenBank/DDBJ whole genome shotgun (WGS) entry which is preliminary data.</text>
</comment>
<dbReference type="CDD" id="cd00090">
    <property type="entry name" value="HTH_ARSR"/>
    <property type="match status" value="1"/>
</dbReference>
<dbReference type="Proteomes" id="UP000295136">
    <property type="component" value="Unassembled WGS sequence"/>
</dbReference>
<proteinExistence type="predicted"/>
<dbReference type="SUPFAM" id="SSF46785">
    <property type="entry name" value="Winged helix' DNA-binding domain"/>
    <property type="match status" value="1"/>
</dbReference>
<organism evidence="5 6">
    <name type="scientific">Nonomuraea mesophila</name>
    <dbReference type="NCBI Taxonomy" id="2530382"/>
    <lineage>
        <taxon>Bacteria</taxon>
        <taxon>Bacillati</taxon>
        <taxon>Actinomycetota</taxon>
        <taxon>Actinomycetes</taxon>
        <taxon>Streptosporangiales</taxon>
        <taxon>Streptosporangiaceae</taxon>
        <taxon>Nonomuraea</taxon>
    </lineage>
</organism>
<dbReference type="Pfam" id="PF01638">
    <property type="entry name" value="HxlR"/>
    <property type="match status" value="1"/>
</dbReference>
<keyword evidence="2" id="KW-0238">DNA-binding</keyword>
<sequence>MSGHVSERAAPAGSGEGIICGEQFIDVFRVLGKRWNGMIIVALLQRPARFSELARAVPGITDGLLTDRLRELMAVRLVERRLEGGAGHAAGAVFYRLTPAGEDLRDAFQELCAWADRNKINELCAQERPGHGC</sequence>
<dbReference type="InterPro" id="IPR036390">
    <property type="entry name" value="WH_DNA-bd_sf"/>
</dbReference>
<protein>
    <submittedName>
        <fullName evidence="5">Transcriptional regulator</fullName>
    </submittedName>
</protein>
<dbReference type="AlphaFoldDB" id="A0A4R5FNV8"/>
<dbReference type="Gene3D" id="1.10.10.10">
    <property type="entry name" value="Winged helix-like DNA-binding domain superfamily/Winged helix DNA-binding domain"/>
    <property type="match status" value="1"/>
</dbReference>
<accession>A0A4R5FNV8</accession>
<dbReference type="PANTHER" id="PTHR33204:SF37">
    <property type="entry name" value="HTH-TYPE TRANSCRIPTIONAL REGULATOR YODB"/>
    <property type="match status" value="1"/>
</dbReference>